<dbReference type="Pfam" id="PF14559">
    <property type="entry name" value="TPR_19"/>
    <property type="match status" value="1"/>
</dbReference>
<dbReference type="Pfam" id="PF13181">
    <property type="entry name" value="TPR_8"/>
    <property type="match status" value="1"/>
</dbReference>
<dbReference type="InterPro" id="IPR011990">
    <property type="entry name" value="TPR-like_helical_dom_sf"/>
</dbReference>
<keyword evidence="4" id="KW-1185">Reference proteome</keyword>
<dbReference type="Gene3D" id="1.25.40.10">
    <property type="entry name" value="Tetratricopeptide repeat domain"/>
    <property type="match status" value="3"/>
</dbReference>
<feature type="repeat" description="TPR" evidence="1">
    <location>
        <begin position="214"/>
        <end position="247"/>
    </location>
</feature>
<accession>A0ABQ9IEE8</accession>
<comment type="caution">
    <text evidence="3">The sequence shown here is derived from an EMBL/GenBank/DDBJ whole genome shotgun (WGS) entry which is preliminary data.</text>
</comment>
<keyword evidence="1" id="KW-0802">TPR repeat</keyword>
<dbReference type="InterPro" id="IPR019734">
    <property type="entry name" value="TPR_rpt"/>
</dbReference>
<dbReference type="EMBL" id="JARBHB010000001">
    <property type="protein sequence ID" value="KAJ8894711.1"/>
    <property type="molecule type" value="Genomic_DNA"/>
</dbReference>
<dbReference type="Pfam" id="PF13414">
    <property type="entry name" value="TPR_11"/>
    <property type="match status" value="1"/>
</dbReference>
<dbReference type="InterPro" id="IPR039340">
    <property type="entry name" value="Tfc4/TFIIIC-102/Sfc4"/>
</dbReference>
<evidence type="ECO:0008006" key="5">
    <source>
        <dbReference type="Google" id="ProtNLM"/>
    </source>
</evidence>
<feature type="region of interest" description="Disordered" evidence="2">
    <location>
        <begin position="63"/>
        <end position="83"/>
    </location>
</feature>
<dbReference type="Proteomes" id="UP001159363">
    <property type="component" value="Chromosome 1"/>
</dbReference>
<dbReference type="SUPFAM" id="SSF48452">
    <property type="entry name" value="TPR-like"/>
    <property type="match status" value="2"/>
</dbReference>
<reference evidence="3 4" key="1">
    <citation type="submission" date="2023-02" db="EMBL/GenBank/DDBJ databases">
        <title>LHISI_Scaffold_Assembly.</title>
        <authorList>
            <person name="Stuart O.P."/>
            <person name="Cleave R."/>
            <person name="Magrath M.J.L."/>
            <person name="Mikheyev A.S."/>
        </authorList>
    </citation>
    <scope>NUCLEOTIDE SEQUENCE [LARGE SCALE GENOMIC DNA]</scope>
    <source>
        <strain evidence="3">Daus_M_001</strain>
        <tissue evidence="3">Leg muscle</tissue>
    </source>
</reference>
<dbReference type="SMART" id="SM00028">
    <property type="entry name" value="TPR"/>
    <property type="match status" value="4"/>
</dbReference>
<dbReference type="PANTHER" id="PTHR23082">
    <property type="entry name" value="TRANSCRIPTION INITIATION FACTOR IIIC TFIIIC , POLYPEPTIDE 3-RELATED"/>
    <property type="match status" value="1"/>
</dbReference>
<gene>
    <name evidence="3" type="ORF">PR048_000018</name>
</gene>
<sequence length="862" mass="98429">MADSNQEPNIDELTDIPIINMQDQMFTIDDVSGTTIEVIDLVDSFNTFEVDGIGSDDEQVICEDEDAESESEDELQGDDVSKVSKEDEKVLTKKFLDGELTFMTQNTKKDTVLPPEERKTKEKDFDLMKTAKKRPKRRRRTLPPALLGLMGEANLRYARGEKDVAVQMCLEIIRHVPTAPEPFETLAVLYEELGFPEKSLQFALIAAHLRPKDVEQWIRLAAMSEEKGNIKQAITCYSKAVAADPQNIDIYLKRSTLLEIVGERKNAIRGYMKYLEVASPEHGTTILEVAKLVAQKFHETDELNRAKDVMEMAFEKVSNLITSEEVNLMVELLLNLKEYLKGLYILARFCKLEVEHEEAENSQVRITRCVVPEDLAIDLQVKVIILLVHLKAFDLLDHFLSKLLDNQDPEEAGDLFLDVAEALMVEEKYDVALKLLTPLIQSQNYGLAAVWLRQAECLKACNKLEEAAAAYREVVDRAPQHLEARVVLSSLLKSLGDWDGALAVLEQDAESEVLDPGMLYKRCLLLKNSGRNEEFLAVGQLLLSRHCVCIRHRDELSALTRQRRFEKKSNALKEIRASRGDTDVDMPNFGEEKDAPSVEDEYQLLRDLCETCFALNKPDLLQRLSFSALGSKKFFTDPKLRSEIEFLCLLACYYNGDAFYGYNFAHDHLIRNLESSRNWNMFNLIIQRADDLRHNRFTMRLLFRNPSHQCLSVLHANNCLVAGTYKYALSEYVAAYSREESSMLAFFIACTLFQMACQKFSAKKHSLVVQGLAFMSKYQEMRGEEGFQETSYNLGRAFHQLGLLPEAIHNYKKALEFSCPLIQKHSNILDLKREAAFNLSLIYRRTSCFDIARSIIEKYIVI</sequence>
<evidence type="ECO:0000313" key="3">
    <source>
        <dbReference type="EMBL" id="KAJ8894711.1"/>
    </source>
</evidence>
<evidence type="ECO:0000256" key="2">
    <source>
        <dbReference type="SAM" id="MobiDB-lite"/>
    </source>
</evidence>
<proteinExistence type="predicted"/>
<evidence type="ECO:0000256" key="1">
    <source>
        <dbReference type="PROSITE-ProRule" id="PRU00339"/>
    </source>
</evidence>
<protein>
    <recommendedName>
        <fullName evidence="5">General transcription factor 3C polypeptide 3</fullName>
    </recommendedName>
</protein>
<organism evidence="3 4">
    <name type="scientific">Dryococelus australis</name>
    <dbReference type="NCBI Taxonomy" id="614101"/>
    <lineage>
        <taxon>Eukaryota</taxon>
        <taxon>Metazoa</taxon>
        <taxon>Ecdysozoa</taxon>
        <taxon>Arthropoda</taxon>
        <taxon>Hexapoda</taxon>
        <taxon>Insecta</taxon>
        <taxon>Pterygota</taxon>
        <taxon>Neoptera</taxon>
        <taxon>Polyneoptera</taxon>
        <taxon>Phasmatodea</taxon>
        <taxon>Verophasmatodea</taxon>
        <taxon>Anareolatae</taxon>
        <taxon>Phasmatidae</taxon>
        <taxon>Eurycanthinae</taxon>
        <taxon>Dryococelus</taxon>
    </lineage>
</organism>
<evidence type="ECO:0000313" key="4">
    <source>
        <dbReference type="Proteomes" id="UP001159363"/>
    </source>
</evidence>
<name>A0ABQ9IEE8_9NEOP</name>
<dbReference type="PROSITE" id="PS50005">
    <property type="entry name" value="TPR"/>
    <property type="match status" value="1"/>
</dbReference>
<dbReference type="PANTHER" id="PTHR23082:SF0">
    <property type="entry name" value="GENERAL TRANSCRIPTION FACTOR 3C POLYPEPTIDE 3"/>
    <property type="match status" value="1"/>
</dbReference>
<feature type="compositionally biased region" description="Acidic residues" evidence="2">
    <location>
        <begin position="63"/>
        <end position="77"/>
    </location>
</feature>